<proteinExistence type="predicted"/>
<comment type="caution">
    <text evidence="2">The sequence shown here is derived from an EMBL/GenBank/DDBJ whole genome shotgun (WGS) entry which is preliminary data.</text>
</comment>
<keyword evidence="1" id="KW-0732">Signal</keyword>
<gene>
    <name evidence="2" type="ORF">D5S18_08545</name>
</gene>
<dbReference type="RefSeq" id="WP_120039305.1">
    <property type="nucleotide sequence ID" value="NZ_QZFU01000016.1"/>
</dbReference>
<protein>
    <recommendedName>
        <fullName evidence="4">Secreted protein</fullName>
    </recommendedName>
</protein>
<evidence type="ECO:0000256" key="1">
    <source>
        <dbReference type="SAM" id="SignalP"/>
    </source>
</evidence>
<accession>A0A3A4KS59</accession>
<feature type="signal peptide" evidence="1">
    <location>
        <begin position="1"/>
        <end position="25"/>
    </location>
</feature>
<evidence type="ECO:0008006" key="4">
    <source>
        <dbReference type="Google" id="ProtNLM"/>
    </source>
</evidence>
<organism evidence="2 3">
    <name type="scientific">Nocardia panacis</name>
    <dbReference type="NCBI Taxonomy" id="2340916"/>
    <lineage>
        <taxon>Bacteria</taxon>
        <taxon>Bacillati</taxon>
        <taxon>Actinomycetota</taxon>
        <taxon>Actinomycetes</taxon>
        <taxon>Mycobacteriales</taxon>
        <taxon>Nocardiaceae</taxon>
        <taxon>Nocardia</taxon>
    </lineage>
</organism>
<evidence type="ECO:0000313" key="3">
    <source>
        <dbReference type="Proteomes" id="UP000266677"/>
    </source>
</evidence>
<feature type="chain" id="PRO_5017194448" description="Secreted protein" evidence="1">
    <location>
        <begin position="26"/>
        <end position="103"/>
    </location>
</feature>
<dbReference type="EMBL" id="QZFU01000016">
    <property type="protein sequence ID" value="RJO76376.1"/>
    <property type="molecule type" value="Genomic_DNA"/>
</dbReference>
<keyword evidence="3" id="KW-1185">Reference proteome</keyword>
<dbReference type="Proteomes" id="UP000266677">
    <property type="component" value="Unassembled WGS sequence"/>
</dbReference>
<dbReference type="AlphaFoldDB" id="A0A3A4KS59"/>
<evidence type="ECO:0000313" key="2">
    <source>
        <dbReference type="EMBL" id="RJO76376.1"/>
    </source>
</evidence>
<reference evidence="2 3" key="1">
    <citation type="submission" date="2018-09" db="EMBL/GenBank/DDBJ databases">
        <title>YIM PH21274 draft genome.</title>
        <authorList>
            <person name="Miao C."/>
        </authorList>
    </citation>
    <scope>NUCLEOTIDE SEQUENCE [LARGE SCALE GENOMIC DNA]</scope>
    <source>
        <strain evidence="2 3">YIM PH 21724</strain>
    </source>
</reference>
<sequence>MRLRTIGLCGIAVAGVLAGSGVAAADDSQQYICDSAQVSGGRALGMGNCVAVDGGAPAMGFIVGDFTIAGRDNSTIRCAGNGGMPVGEAALPLEVNGWACATS</sequence>
<name>A0A3A4KS59_9NOCA</name>